<dbReference type="SUPFAM" id="SSF49785">
    <property type="entry name" value="Galactose-binding domain-like"/>
    <property type="match status" value="1"/>
</dbReference>
<proteinExistence type="inferred from homology"/>
<evidence type="ECO:0000256" key="2">
    <source>
        <dbReference type="ARBA" id="ARBA00004740"/>
    </source>
</evidence>
<sequence length="1479" mass="167064">MARRLSKTALTSGWSLYETDAESKDEVPVKKVPTVVHLDLIAAKRIPDPFIGFNELDVQWVAERKWTYRTTIRRPDVRKGTRIALAFEGLDTFADVKLNDRSILKSENMFLSHRVDVTDILQHDVDNELRIDFDSALLKGREIEKQHPEYRFLSVASIPGENGRVGVRKAQYHWGWDWGPVLMTAGPWRPVWLETYQSRIANLWFDIHVSKNNKFASGKIFAKIDGPARSVMFELTQNGTSVFAQDVQTGTDGLAVVDIEFHDPKLWYPHGYGAQPLYEIRTRLYDDGGDLLDEAVKKTGIRRVELVQDKDEIGESFYFRVNGIDVFAGGSNWIPADNFLPRITEQRFRDWLQLAIEGGQNMVRIWGGGIYEDDHFYSICDELGIMVWQDFMFACASYPTYPEILASIKKEARCNLRRLRHHPSIVLYAGNNEDYQMQEVWKLDYIKEDKDPQSWLRSSFPARYIYEKLLPDIAAEEVPNVVYWPSSPFSKGEPCNDLTIGDVHQWNVWHGSQQKYQAYEQIGGRFNSEFGLEAFPAVRTIKSFITDPADLHPRSAVMDFHNKAAGHERRIGLYQAENFRPVSSLGSFVYLTQVSQSEAMYFAYKPWRRQWGEDRRCGGALVWQINDCWPCTSWALADYYLRKKPAFYTIARCLAPVAVGVQRDYRDWSVMHARPAKTTKWKLWVASTRLEQFEAQVELRFVSIKTGKEIKPLWKETFMIVPNGTTAVLEGETQNEEEEPHVLAARVLVDGACIARDTDWPQPLKYHSFEDRGLTITKTGSKVRITANKPVKALVAEEIDGVKFSDNCLDVVPGDEQTIEIRGEVDAGSLIWRHLGSEDGQLTEAVEARDHLLTKLLPLLDFDHLPDVRREDLVQLITTNHGGNGGLRTEEPPIFDRASPSTADGPTDEGEHEWDESSKRQDYTSPIADDVNGLAVDQGNGSYLGSSSISLALRSILAMCPAAKQAFFRLSSTLSSSARRTKPPLDNPQALLPSDMSSEVFLPAASQEQLAIDAYFDHSHPLLPMIDEAWFRSEFATGHRADDAWVALSNMVLALGSIAAGDDRSHTIYYARVQKVVGHNVFASGHLEMLQGLILLGGAYLHYINSPNTAYLIMGTAFRMAIAMALHRDPARIASSRHNRSMSAVSTPTAGHSMSRADLRRRTWWCLICTDAWSGINLGRPSITRWDPLTMDTDIPGQQDASDGKSQEMTEADWSALSLRVSSQFCKISSRIEYRLSQSSRLSPREILAFEAQLQAWDKARPHAFRSGTSCPHRIRNVRDTIYYRLQVARMVMSRPSLIRLTEDPAACLRFTDDDWRVVSICRSAASDIVNHVCTSQLRTRQSVWHASWYLFQACMIPLLSISVNSRLPAEIRLGEADVHTYCKEVERAIRTFKDIAPLARSTDKYGAVIEALYSGVVFAGESQSSTVAVQGSTSDSGDFGTLGLGSPSAFEEHALDMFDTFPDWFDYELVFGTGMGQL</sequence>
<keyword evidence="15" id="KW-1185">Reference proteome</keyword>
<evidence type="ECO:0000256" key="11">
    <source>
        <dbReference type="ARBA" id="ARBA00041614"/>
    </source>
</evidence>
<dbReference type="InterPro" id="IPR036156">
    <property type="entry name" value="Beta-gal/glucu_dom_sf"/>
</dbReference>
<dbReference type="Gene3D" id="2.60.120.260">
    <property type="entry name" value="Galactose-binding domain-like"/>
    <property type="match status" value="1"/>
</dbReference>
<evidence type="ECO:0000256" key="10">
    <source>
        <dbReference type="ARBA" id="ARBA00041069"/>
    </source>
</evidence>
<dbReference type="InterPro" id="IPR017853">
    <property type="entry name" value="GH"/>
</dbReference>
<dbReference type="InterPro" id="IPR050887">
    <property type="entry name" value="Beta-mannosidase_GH2"/>
</dbReference>
<keyword evidence="5" id="KW-0539">Nucleus</keyword>
<dbReference type="FunFam" id="3.20.20.80:FF:000050">
    <property type="entry name" value="Beta-mannosidase B"/>
    <property type="match status" value="1"/>
</dbReference>
<dbReference type="InterPro" id="IPR006102">
    <property type="entry name" value="Ig-like_GH2"/>
</dbReference>
<organism evidence="14 15">
    <name type="scientific">Cladophialophora chaetospira</name>
    <dbReference type="NCBI Taxonomy" id="386627"/>
    <lineage>
        <taxon>Eukaryota</taxon>
        <taxon>Fungi</taxon>
        <taxon>Dikarya</taxon>
        <taxon>Ascomycota</taxon>
        <taxon>Pezizomycotina</taxon>
        <taxon>Eurotiomycetes</taxon>
        <taxon>Chaetothyriomycetidae</taxon>
        <taxon>Chaetothyriales</taxon>
        <taxon>Herpotrichiellaceae</taxon>
        <taxon>Cladophialophora</taxon>
    </lineage>
</organism>
<dbReference type="Gene3D" id="3.20.20.80">
    <property type="entry name" value="Glycosidases"/>
    <property type="match status" value="1"/>
</dbReference>
<comment type="pathway">
    <text evidence="2">Glycan metabolism; N-glycan degradation.</text>
</comment>
<dbReference type="EC" id="3.2.1.25" evidence="3"/>
<comment type="caution">
    <text evidence="14">The sequence shown here is derived from an EMBL/GenBank/DDBJ whole genome shotgun (WGS) entry which is preliminary data.</text>
</comment>
<dbReference type="GO" id="GO:0008270">
    <property type="term" value="F:zinc ion binding"/>
    <property type="evidence" value="ECO:0007669"/>
    <property type="project" value="InterPro"/>
</dbReference>
<evidence type="ECO:0000313" key="15">
    <source>
        <dbReference type="Proteomes" id="UP001172673"/>
    </source>
</evidence>
<dbReference type="GO" id="GO:0006516">
    <property type="term" value="P:glycoprotein catabolic process"/>
    <property type="evidence" value="ECO:0007669"/>
    <property type="project" value="TreeGrafter"/>
</dbReference>
<reference evidence="14" key="1">
    <citation type="submission" date="2022-10" db="EMBL/GenBank/DDBJ databases">
        <title>Culturing micro-colonial fungi from biological soil crusts in the Mojave desert and describing Neophaeococcomyces mojavensis, and introducing the new genera and species Taxawa tesnikishii.</title>
        <authorList>
            <person name="Kurbessoian T."/>
            <person name="Stajich J.E."/>
        </authorList>
    </citation>
    <scope>NUCLEOTIDE SEQUENCE</scope>
    <source>
        <strain evidence="14">TK_41</strain>
    </source>
</reference>
<evidence type="ECO:0000259" key="13">
    <source>
        <dbReference type="SMART" id="SM00906"/>
    </source>
</evidence>
<dbReference type="GO" id="GO:0000272">
    <property type="term" value="P:polysaccharide catabolic process"/>
    <property type="evidence" value="ECO:0007669"/>
    <property type="project" value="UniProtKB-KW"/>
</dbReference>
<dbReference type="CDD" id="cd12148">
    <property type="entry name" value="fungal_TF_MHR"/>
    <property type="match status" value="1"/>
</dbReference>
<dbReference type="InterPro" id="IPR007219">
    <property type="entry name" value="XnlR_reg_dom"/>
</dbReference>
<dbReference type="SUPFAM" id="SSF49303">
    <property type="entry name" value="beta-Galactosidase/glucuronidase domain"/>
    <property type="match status" value="2"/>
</dbReference>
<dbReference type="Pfam" id="PF04082">
    <property type="entry name" value="Fungal_trans"/>
    <property type="match status" value="1"/>
</dbReference>
<evidence type="ECO:0000313" key="14">
    <source>
        <dbReference type="EMBL" id="KAJ9611121.1"/>
    </source>
</evidence>
<comment type="similarity">
    <text evidence="9">Belongs to the glycosyl hydrolase 2 family. Beta-mannosidase B subfamily.</text>
</comment>
<feature type="region of interest" description="Disordered" evidence="12">
    <location>
        <begin position="879"/>
        <end position="924"/>
    </location>
</feature>
<dbReference type="GO" id="GO:0003677">
    <property type="term" value="F:DNA binding"/>
    <property type="evidence" value="ECO:0007669"/>
    <property type="project" value="InterPro"/>
</dbReference>
<dbReference type="GO" id="GO:0004567">
    <property type="term" value="F:beta-mannosidase activity"/>
    <property type="evidence" value="ECO:0007669"/>
    <property type="project" value="UniProtKB-EC"/>
</dbReference>
<keyword evidence="8" id="KW-0624">Polysaccharide degradation</keyword>
<keyword evidence="7" id="KW-0326">Glycosidase</keyword>
<feature type="domain" description="Xylanolytic transcriptional activator regulatory" evidence="13">
    <location>
        <begin position="1110"/>
        <end position="1198"/>
    </location>
</feature>
<gene>
    <name evidence="14" type="ORF">H2200_004304</name>
</gene>
<evidence type="ECO:0000256" key="12">
    <source>
        <dbReference type="SAM" id="MobiDB-lite"/>
    </source>
</evidence>
<evidence type="ECO:0000256" key="3">
    <source>
        <dbReference type="ARBA" id="ARBA00012754"/>
    </source>
</evidence>
<dbReference type="InterPro" id="IPR054593">
    <property type="entry name" value="Beta-mannosidase-like_N2"/>
</dbReference>
<dbReference type="Gene3D" id="2.60.40.10">
    <property type="entry name" value="Immunoglobulins"/>
    <property type="match status" value="2"/>
</dbReference>
<evidence type="ECO:0000256" key="8">
    <source>
        <dbReference type="ARBA" id="ARBA00023326"/>
    </source>
</evidence>
<dbReference type="PANTHER" id="PTHR43730:SF1">
    <property type="entry name" value="BETA-MANNOSIDASE"/>
    <property type="match status" value="1"/>
</dbReference>
<dbReference type="Proteomes" id="UP001172673">
    <property type="component" value="Unassembled WGS sequence"/>
</dbReference>
<dbReference type="Pfam" id="PF00703">
    <property type="entry name" value="Glyco_hydro_2"/>
    <property type="match status" value="1"/>
</dbReference>
<evidence type="ECO:0000256" key="9">
    <source>
        <dbReference type="ARBA" id="ARBA00038429"/>
    </source>
</evidence>
<name>A0AA38XCV4_9EURO</name>
<dbReference type="SMART" id="SM00906">
    <property type="entry name" value="Fungal_trans"/>
    <property type="match status" value="1"/>
</dbReference>
<dbReference type="Pfam" id="PF22666">
    <property type="entry name" value="Glyco_hydro_2_N2"/>
    <property type="match status" value="1"/>
</dbReference>
<dbReference type="GO" id="GO:0006351">
    <property type="term" value="P:DNA-templated transcription"/>
    <property type="evidence" value="ECO:0007669"/>
    <property type="project" value="InterPro"/>
</dbReference>
<evidence type="ECO:0000256" key="1">
    <source>
        <dbReference type="ARBA" id="ARBA00000829"/>
    </source>
</evidence>
<accession>A0AA38XCV4</accession>
<dbReference type="FunFam" id="2.60.120.260:FF:000118">
    <property type="entry name" value="Beta-mannosidase B"/>
    <property type="match status" value="1"/>
</dbReference>
<protein>
    <recommendedName>
        <fullName evidence="10">Beta-mannosidase B</fullName>
        <ecNumber evidence="3">3.2.1.25</ecNumber>
    </recommendedName>
    <alternativeName>
        <fullName evidence="11">Mannanase B</fullName>
    </alternativeName>
</protein>
<keyword evidence="6" id="KW-0119">Carbohydrate metabolism</keyword>
<evidence type="ECO:0000256" key="5">
    <source>
        <dbReference type="ARBA" id="ARBA00023242"/>
    </source>
</evidence>
<keyword evidence="4" id="KW-0378">Hydrolase</keyword>
<dbReference type="EMBL" id="JAPDRK010000006">
    <property type="protein sequence ID" value="KAJ9611121.1"/>
    <property type="molecule type" value="Genomic_DNA"/>
</dbReference>
<dbReference type="InterPro" id="IPR013783">
    <property type="entry name" value="Ig-like_fold"/>
</dbReference>
<dbReference type="InterPro" id="IPR041447">
    <property type="entry name" value="Mannosidase_ig"/>
</dbReference>
<dbReference type="Pfam" id="PF17786">
    <property type="entry name" value="Mannosidase_ig"/>
    <property type="match status" value="1"/>
</dbReference>
<dbReference type="InterPro" id="IPR008979">
    <property type="entry name" value="Galactose-bd-like_sf"/>
</dbReference>
<comment type="catalytic activity">
    <reaction evidence="1">
        <text>Hydrolysis of terminal, non-reducing beta-D-mannose residues in beta-D-mannosides.</text>
        <dbReference type="EC" id="3.2.1.25"/>
    </reaction>
</comment>
<evidence type="ECO:0000256" key="6">
    <source>
        <dbReference type="ARBA" id="ARBA00023277"/>
    </source>
</evidence>
<evidence type="ECO:0000256" key="7">
    <source>
        <dbReference type="ARBA" id="ARBA00023295"/>
    </source>
</evidence>
<evidence type="ECO:0000256" key="4">
    <source>
        <dbReference type="ARBA" id="ARBA00022801"/>
    </source>
</evidence>
<dbReference type="SUPFAM" id="SSF51445">
    <property type="entry name" value="(Trans)glycosidases"/>
    <property type="match status" value="1"/>
</dbReference>
<dbReference type="PANTHER" id="PTHR43730">
    <property type="entry name" value="BETA-MANNOSIDASE"/>
    <property type="match status" value="1"/>
</dbReference>